<organism evidence="6 7">
    <name type="scientific">Litorivivens lipolytica</name>
    <dbReference type="NCBI Taxonomy" id="1524264"/>
    <lineage>
        <taxon>Bacteria</taxon>
        <taxon>Pseudomonadati</taxon>
        <taxon>Pseudomonadota</taxon>
        <taxon>Gammaproteobacteria</taxon>
        <taxon>Litorivivens</taxon>
    </lineage>
</organism>
<comment type="caution">
    <text evidence="6">The sequence shown here is derived from an EMBL/GenBank/DDBJ whole genome shotgun (WGS) entry which is preliminary data.</text>
</comment>
<evidence type="ECO:0000256" key="5">
    <source>
        <dbReference type="ARBA" id="ARBA00023033"/>
    </source>
</evidence>
<dbReference type="GO" id="GO:0018580">
    <property type="term" value="F:nitronate monooxygenase activity"/>
    <property type="evidence" value="ECO:0007669"/>
    <property type="project" value="UniProtKB-EC"/>
</dbReference>
<dbReference type="EMBL" id="JACHWY010000001">
    <property type="protein sequence ID" value="MBB3047015.1"/>
    <property type="molecule type" value="Genomic_DNA"/>
</dbReference>
<dbReference type="Pfam" id="PF03060">
    <property type="entry name" value="NMO"/>
    <property type="match status" value="1"/>
</dbReference>
<protein>
    <submittedName>
        <fullName evidence="6">Nitronate monooxygenase</fullName>
        <ecNumber evidence="6">1.13.12.16</ecNumber>
    </submittedName>
</protein>
<name>A0A7W4Z6J7_9GAMM</name>
<comment type="similarity">
    <text evidence="1">Belongs to the nitronate monooxygenase family. NMO class I subfamily.</text>
</comment>
<dbReference type="SUPFAM" id="SSF51412">
    <property type="entry name" value="Inosine monophosphate dehydrogenase (IMPDH)"/>
    <property type="match status" value="1"/>
</dbReference>
<accession>A0A7W4Z6J7</accession>
<dbReference type="CDD" id="cd04730">
    <property type="entry name" value="NPD_like"/>
    <property type="match status" value="1"/>
</dbReference>
<evidence type="ECO:0000256" key="1">
    <source>
        <dbReference type="ARBA" id="ARBA00009881"/>
    </source>
</evidence>
<keyword evidence="7" id="KW-1185">Reference proteome</keyword>
<keyword evidence="4 6" id="KW-0560">Oxidoreductase</keyword>
<reference evidence="6 7" key="1">
    <citation type="submission" date="2020-08" db="EMBL/GenBank/DDBJ databases">
        <title>Genomic Encyclopedia of Type Strains, Phase III (KMG-III): the genomes of soil and plant-associated and newly described type strains.</title>
        <authorList>
            <person name="Whitman W."/>
        </authorList>
    </citation>
    <scope>NUCLEOTIDE SEQUENCE [LARGE SCALE GENOMIC DNA]</scope>
    <source>
        <strain evidence="6 7">CECT 8654</strain>
    </source>
</reference>
<dbReference type="EC" id="1.13.12.16" evidence="6"/>
<dbReference type="Proteomes" id="UP000537130">
    <property type="component" value="Unassembled WGS sequence"/>
</dbReference>
<dbReference type="Gene3D" id="3.20.20.70">
    <property type="entry name" value="Aldolase class I"/>
    <property type="match status" value="1"/>
</dbReference>
<evidence type="ECO:0000313" key="7">
    <source>
        <dbReference type="Proteomes" id="UP000537130"/>
    </source>
</evidence>
<dbReference type="AlphaFoldDB" id="A0A7W4Z6J7"/>
<keyword evidence="2" id="KW-0285">Flavoprotein</keyword>
<evidence type="ECO:0000256" key="3">
    <source>
        <dbReference type="ARBA" id="ARBA00022643"/>
    </source>
</evidence>
<dbReference type="InterPro" id="IPR013785">
    <property type="entry name" value="Aldolase_TIM"/>
</dbReference>
<keyword evidence="3" id="KW-0288">FMN</keyword>
<sequence>MSHSRFEALCARLTLPVVQAPMFLISGPDMVIAAANAGILGSFPTQNARTSEQLKDWLDTIQQGCAGKPWAANVIVHPTFERRDADLELLLEYQPDLIVTALGSPKHIIERAHAAGSLVFADVISPVFARKAVDAGVDGLVLICSGAGGHTGPLSPFAFVDAVREFWDGPLILGGGIATGRGIRSARALGADLAYLGTRFLASRESMAADGYKQMVIDSSVDDIICSDAITGVAANWLRASLQAAGLDPNNMPKKAEMNVSASVDAKRWKDIWAAGQSVGPVHSLQSIQDIVDELTLQLAE</sequence>
<dbReference type="PANTHER" id="PTHR42747:SF4">
    <property type="entry name" value="BLR1330 PROTEIN"/>
    <property type="match status" value="1"/>
</dbReference>
<keyword evidence="5 6" id="KW-0503">Monooxygenase</keyword>
<evidence type="ECO:0000256" key="2">
    <source>
        <dbReference type="ARBA" id="ARBA00022630"/>
    </source>
</evidence>
<dbReference type="PANTHER" id="PTHR42747">
    <property type="entry name" value="NITRONATE MONOOXYGENASE-RELATED"/>
    <property type="match status" value="1"/>
</dbReference>
<proteinExistence type="inferred from homology"/>
<dbReference type="RefSeq" id="WP_183409663.1">
    <property type="nucleotide sequence ID" value="NZ_JACHWY010000001.1"/>
</dbReference>
<gene>
    <name evidence="6" type="ORF">FHR99_001251</name>
</gene>
<dbReference type="InterPro" id="IPR004136">
    <property type="entry name" value="NMO"/>
</dbReference>
<evidence type="ECO:0000256" key="4">
    <source>
        <dbReference type="ARBA" id="ARBA00023002"/>
    </source>
</evidence>
<evidence type="ECO:0000313" key="6">
    <source>
        <dbReference type="EMBL" id="MBB3047015.1"/>
    </source>
</evidence>